<organism evidence="1">
    <name type="scientific">marine sediment metagenome</name>
    <dbReference type="NCBI Taxonomy" id="412755"/>
    <lineage>
        <taxon>unclassified sequences</taxon>
        <taxon>metagenomes</taxon>
        <taxon>ecological metagenomes</taxon>
    </lineage>
</organism>
<evidence type="ECO:0008006" key="2">
    <source>
        <dbReference type="Google" id="ProtNLM"/>
    </source>
</evidence>
<name>X1DMH2_9ZZZZ</name>
<protein>
    <recommendedName>
        <fullName evidence="2">PIG-L family deacetylase</fullName>
    </recommendedName>
</protein>
<proteinExistence type="predicted"/>
<gene>
    <name evidence="1" type="ORF">S01H4_41236</name>
</gene>
<feature type="non-terminal residue" evidence="1">
    <location>
        <position position="1"/>
    </location>
</feature>
<dbReference type="Gene3D" id="3.40.50.10320">
    <property type="entry name" value="LmbE-like"/>
    <property type="match status" value="1"/>
</dbReference>
<comment type="caution">
    <text evidence="1">The sequence shown here is derived from an EMBL/GenBank/DDBJ whole genome shotgun (WGS) entry which is preliminary data.</text>
</comment>
<dbReference type="EMBL" id="BART01022535">
    <property type="protein sequence ID" value="GAG97616.1"/>
    <property type="molecule type" value="Genomic_DNA"/>
</dbReference>
<dbReference type="SUPFAM" id="SSF102588">
    <property type="entry name" value="LmbE-like"/>
    <property type="match status" value="1"/>
</dbReference>
<accession>X1DMH2</accession>
<evidence type="ECO:0000313" key="1">
    <source>
        <dbReference type="EMBL" id="GAG97616.1"/>
    </source>
</evidence>
<sequence length="170" mass="19146">DRVVTFDPWVSYEVHPDHVIVGRMAAEAAAFAAFPLLYPEQRKKGVEPYACSEVWFMGLLGHKPNYFVDITSTLEKKIEAALKFEATLELLAQLFAPKIDPANVSPDELKKLTKYANRLYRSLATAIGSKVDLKAAEPFFVQKTLPGHFDNFQQLISEMLGNPSEQPKIY</sequence>
<dbReference type="InterPro" id="IPR024078">
    <property type="entry name" value="LmbE-like_dom_sf"/>
</dbReference>
<dbReference type="AlphaFoldDB" id="X1DMH2"/>
<reference evidence="1" key="1">
    <citation type="journal article" date="2014" name="Front. Microbiol.">
        <title>High frequency of phylogenetically diverse reductive dehalogenase-homologous genes in deep subseafloor sedimentary metagenomes.</title>
        <authorList>
            <person name="Kawai M."/>
            <person name="Futagami T."/>
            <person name="Toyoda A."/>
            <person name="Takaki Y."/>
            <person name="Nishi S."/>
            <person name="Hori S."/>
            <person name="Arai W."/>
            <person name="Tsubouchi T."/>
            <person name="Morono Y."/>
            <person name="Uchiyama I."/>
            <person name="Ito T."/>
            <person name="Fujiyama A."/>
            <person name="Inagaki F."/>
            <person name="Takami H."/>
        </authorList>
    </citation>
    <scope>NUCLEOTIDE SEQUENCE</scope>
    <source>
        <strain evidence="1">Expedition CK06-06</strain>
    </source>
</reference>